<sequence length="563" mass="60005">MQLAQRFSALTNRLVSRRSFHSSRATLAKILCSDQIDPVCVEIFEKNGHEVDSITGLSEDELCQIIHAYDGLVVRSATKVTAKVMDAATNLKVIGRAGVGIDNIDTPHATRRGIMVMNTPGGNTVSTAQLAVSLICSVARSIPAADISMKAGKWERKAFSGVEISGKTLAIVGCGRIGLVVAKWCKALGMRLIGFDPALPPETAQEYGIEMLSLESIWPQADFITLHTPLTPDTKDLINKETLSKCKDGVRIVNCARGGIVDEAALLEGLQSGKVAGAALDVYSAEPPPEELRELIEHPNLISTPHLGASTEEAQINVARDVALQMCDTLMGRDYVGVVNVKFMSMAEKAVMRPFMKLGEVIGELVSQCAGGNLNSLELRTWGGRDIDITSTAARDLLKACVLRGALRHLTSGEPTLIAAPFLAGEMGIESGVAGDVVDPSGPFGNLISVSITTKNGGAMTVTGSVFGEDPHIVQINDHSSFPAFSPEGTLLMFSNEDKPGAVLGVLDTLRAYNINVATLRLSRQTDDRALCLMTLDSAVPAQALEQLDDLGTLKDIRTANFS</sequence>
<dbReference type="CDD" id="cd12173">
    <property type="entry name" value="PGDH_4"/>
    <property type="match status" value="1"/>
</dbReference>
<dbReference type="InterPro" id="IPR006236">
    <property type="entry name" value="PGDH"/>
</dbReference>
<dbReference type="SUPFAM" id="SSF143548">
    <property type="entry name" value="Serine metabolism enzymes domain"/>
    <property type="match status" value="1"/>
</dbReference>
<accession>A0A7R9U7T3</accession>
<evidence type="ECO:0000256" key="13">
    <source>
        <dbReference type="RuleBase" id="RU363003"/>
    </source>
</evidence>
<dbReference type="PANTHER" id="PTHR42938:SF22">
    <property type="entry name" value="D-3-PHOSPHOGLYCERATE DEHYDROGENASE"/>
    <property type="match status" value="1"/>
</dbReference>
<dbReference type="FunFam" id="3.40.50.720:FF:000021">
    <property type="entry name" value="D-3-phosphoglycerate dehydrogenase"/>
    <property type="match status" value="1"/>
</dbReference>
<dbReference type="SUPFAM" id="SSF52283">
    <property type="entry name" value="Formate/glycerate dehydrogenase catalytic domain-like"/>
    <property type="match status" value="1"/>
</dbReference>
<comment type="catalytic activity">
    <reaction evidence="12 13">
        <text>(2R)-3-phosphoglycerate + NAD(+) = 3-phosphooxypyruvate + NADH + H(+)</text>
        <dbReference type="Rhea" id="RHEA:12641"/>
        <dbReference type="ChEBI" id="CHEBI:15378"/>
        <dbReference type="ChEBI" id="CHEBI:18110"/>
        <dbReference type="ChEBI" id="CHEBI:57540"/>
        <dbReference type="ChEBI" id="CHEBI:57945"/>
        <dbReference type="ChEBI" id="CHEBI:58272"/>
        <dbReference type="EC" id="1.1.1.95"/>
    </reaction>
</comment>
<dbReference type="EC" id="1.1.1.95" evidence="4 13"/>
<evidence type="ECO:0000256" key="6">
    <source>
        <dbReference type="ARBA" id="ARBA00022553"/>
    </source>
</evidence>
<dbReference type="Pfam" id="PF00389">
    <property type="entry name" value="2-Hacid_dh"/>
    <property type="match status" value="1"/>
</dbReference>
<dbReference type="InterPro" id="IPR045865">
    <property type="entry name" value="ACT-like_dom_sf"/>
</dbReference>
<dbReference type="InterPro" id="IPR002912">
    <property type="entry name" value="ACT_dom"/>
</dbReference>
<keyword evidence="7 13" id="KW-0028">Amino-acid biosynthesis</keyword>
<comment type="pathway">
    <text evidence="1 13">Amino-acid biosynthesis; L-serine biosynthesis; L-serine from 3-phospho-D-glycerate: step 1/3.</text>
</comment>
<dbReference type="InterPro" id="IPR029752">
    <property type="entry name" value="D-isomer_DH_CS1"/>
</dbReference>
<evidence type="ECO:0000256" key="5">
    <source>
        <dbReference type="ARBA" id="ARBA00021582"/>
    </source>
</evidence>
<dbReference type="InterPro" id="IPR006140">
    <property type="entry name" value="D-isomer_DH_NAD-bd"/>
</dbReference>
<evidence type="ECO:0000256" key="10">
    <source>
        <dbReference type="ARBA" id="ARBA00023027"/>
    </source>
</evidence>
<evidence type="ECO:0000256" key="7">
    <source>
        <dbReference type="ARBA" id="ARBA00022605"/>
    </source>
</evidence>
<dbReference type="Pfam" id="PF19304">
    <property type="entry name" value="PGDH_inter"/>
    <property type="match status" value="1"/>
</dbReference>
<evidence type="ECO:0000256" key="8">
    <source>
        <dbReference type="ARBA" id="ARBA00022990"/>
    </source>
</evidence>
<evidence type="ECO:0000256" key="3">
    <source>
        <dbReference type="ARBA" id="ARBA00011881"/>
    </source>
</evidence>
<dbReference type="InterPro" id="IPR045626">
    <property type="entry name" value="PGDH_ASB_dom"/>
</dbReference>
<evidence type="ECO:0000256" key="11">
    <source>
        <dbReference type="ARBA" id="ARBA00023299"/>
    </source>
</evidence>
<dbReference type="EMBL" id="HBEA01009148">
    <property type="protein sequence ID" value="CAD8257539.1"/>
    <property type="molecule type" value="Transcribed_RNA"/>
</dbReference>
<keyword evidence="9 13" id="KW-0560">Oxidoreductase</keyword>
<evidence type="ECO:0000256" key="4">
    <source>
        <dbReference type="ARBA" id="ARBA00013143"/>
    </source>
</evidence>
<dbReference type="InterPro" id="IPR029009">
    <property type="entry name" value="ASB_dom_sf"/>
</dbReference>
<evidence type="ECO:0000256" key="12">
    <source>
        <dbReference type="ARBA" id="ARBA00048731"/>
    </source>
</evidence>
<dbReference type="Gene3D" id="3.30.1330.90">
    <property type="entry name" value="D-3-phosphoglycerate dehydrogenase, domain 3"/>
    <property type="match status" value="1"/>
</dbReference>
<keyword evidence="8" id="KW-0007">Acetylation</keyword>
<evidence type="ECO:0000313" key="15">
    <source>
        <dbReference type="EMBL" id="CAD8257539.1"/>
    </source>
</evidence>
<dbReference type="Pfam" id="PF02826">
    <property type="entry name" value="2-Hacid_dh_C"/>
    <property type="match status" value="1"/>
</dbReference>
<comment type="subunit">
    <text evidence="3">Homotetramer.</text>
</comment>
<dbReference type="GO" id="GO:0006564">
    <property type="term" value="P:L-serine biosynthetic process"/>
    <property type="evidence" value="ECO:0007669"/>
    <property type="project" value="UniProtKB-KW"/>
</dbReference>
<dbReference type="PROSITE" id="PS00671">
    <property type="entry name" value="D_2_HYDROXYACID_DH_3"/>
    <property type="match status" value="1"/>
</dbReference>
<dbReference type="SUPFAM" id="SSF51735">
    <property type="entry name" value="NAD(P)-binding Rossmann-fold domains"/>
    <property type="match status" value="1"/>
</dbReference>
<name>A0A7R9U7T3_9STRA</name>
<keyword evidence="11 13" id="KW-0718">Serine biosynthesis</keyword>
<evidence type="ECO:0000259" key="14">
    <source>
        <dbReference type="PROSITE" id="PS51671"/>
    </source>
</evidence>
<dbReference type="AlphaFoldDB" id="A0A7R9U7T3"/>
<proteinExistence type="inferred from homology"/>
<dbReference type="GO" id="GO:0051287">
    <property type="term" value="F:NAD binding"/>
    <property type="evidence" value="ECO:0007669"/>
    <property type="project" value="UniProtKB-UniRule"/>
</dbReference>
<dbReference type="Gene3D" id="3.40.50.720">
    <property type="entry name" value="NAD(P)-binding Rossmann-like Domain"/>
    <property type="match status" value="2"/>
</dbReference>
<dbReference type="InterPro" id="IPR029753">
    <property type="entry name" value="D-isomer_DH_CS"/>
</dbReference>
<protein>
    <recommendedName>
        <fullName evidence="5 13">D-3-phosphoglycerate dehydrogenase</fullName>
        <ecNumber evidence="4 13">1.1.1.95</ecNumber>
    </recommendedName>
</protein>
<keyword evidence="6" id="KW-0597">Phosphoprotein</keyword>
<dbReference type="PROSITE" id="PS51671">
    <property type="entry name" value="ACT"/>
    <property type="match status" value="1"/>
</dbReference>
<feature type="domain" description="ACT" evidence="14">
    <location>
        <begin position="491"/>
        <end position="562"/>
    </location>
</feature>
<dbReference type="InterPro" id="IPR036291">
    <property type="entry name" value="NAD(P)-bd_dom_sf"/>
</dbReference>
<dbReference type="Gene3D" id="3.30.70.260">
    <property type="match status" value="1"/>
</dbReference>
<evidence type="ECO:0000256" key="1">
    <source>
        <dbReference type="ARBA" id="ARBA00005216"/>
    </source>
</evidence>
<dbReference type="NCBIfam" id="TIGR01327">
    <property type="entry name" value="PGDH"/>
    <property type="match status" value="1"/>
</dbReference>
<evidence type="ECO:0000256" key="9">
    <source>
        <dbReference type="ARBA" id="ARBA00023002"/>
    </source>
</evidence>
<dbReference type="UniPathway" id="UPA00135">
    <property type="reaction ID" value="UER00196"/>
</dbReference>
<gene>
    <name evidence="15" type="ORF">PPYR1160_LOCUS7032</name>
</gene>
<dbReference type="PROSITE" id="PS00065">
    <property type="entry name" value="D_2_HYDROXYACID_DH_1"/>
    <property type="match status" value="1"/>
</dbReference>
<comment type="similarity">
    <text evidence="2 13">Belongs to the D-isomer specific 2-hydroxyacid dehydrogenase family.</text>
</comment>
<dbReference type="PANTHER" id="PTHR42938">
    <property type="entry name" value="FORMATE DEHYDROGENASE 1"/>
    <property type="match status" value="1"/>
</dbReference>
<evidence type="ECO:0000256" key="2">
    <source>
        <dbReference type="ARBA" id="ARBA00005854"/>
    </source>
</evidence>
<dbReference type="PROSITE" id="PS00670">
    <property type="entry name" value="D_2_HYDROXYACID_DH_2"/>
    <property type="match status" value="1"/>
</dbReference>
<reference evidence="15" key="1">
    <citation type="submission" date="2021-01" db="EMBL/GenBank/DDBJ databases">
        <authorList>
            <person name="Corre E."/>
            <person name="Pelletier E."/>
            <person name="Niang G."/>
            <person name="Scheremetjew M."/>
            <person name="Finn R."/>
            <person name="Kale V."/>
            <person name="Holt S."/>
            <person name="Cochrane G."/>
            <person name="Meng A."/>
            <person name="Brown T."/>
            <person name="Cohen L."/>
        </authorList>
    </citation>
    <scope>NUCLEOTIDE SEQUENCE</scope>
    <source>
        <strain evidence="15">CCMP2078</strain>
    </source>
</reference>
<dbReference type="GO" id="GO:0004617">
    <property type="term" value="F:phosphoglycerate dehydrogenase activity"/>
    <property type="evidence" value="ECO:0007669"/>
    <property type="project" value="UniProtKB-EC"/>
</dbReference>
<organism evidence="15">
    <name type="scientific">Pinguiococcus pyrenoidosus</name>
    <dbReference type="NCBI Taxonomy" id="172671"/>
    <lineage>
        <taxon>Eukaryota</taxon>
        <taxon>Sar</taxon>
        <taxon>Stramenopiles</taxon>
        <taxon>Ochrophyta</taxon>
        <taxon>Pinguiophyceae</taxon>
        <taxon>Pinguiochrysidales</taxon>
        <taxon>Pinguiochrysidaceae</taxon>
        <taxon>Pinguiococcus</taxon>
    </lineage>
</organism>
<keyword evidence="10 13" id="KW-0520">NAD</keyword>
<dbReference type="SUPFAM" id="SSF55021">
    <property type="entry name" value="ACT-like"/>
    <property type="match status" value="1"/>
</dbReference>
<dbReference type="InterPro" id="IPR006139">
    <property type="entry name" value="D-isomer_2_OHA_DH_cat_dom"/>
</dbReference>